<accession>A0ABR9DGV2</accession>
<dbReference type="PANTHER" id="PTHR36922">
    <property type="entry name" value="BLL2446 PROTEIN"/>
    <property type="match status" value="1"/>
</dbReference>
<gene>
    <name evidence="1" type="ORF">EBB_17785</name>
</gene>
<reference evidence="1 2" key="1">
    <citation type="submission" date="2020-09" db="EMBL/GenBank/DDBJ databases">
        <title>Methylomonas albis sp. nov. and Methylomonas fluvii sp. nov.: Two cold-adapted methanotrophs from the River Elbe and an amended description of Methylovulum psychrotolerans strain Eb1.</title>
        <authorList>
            <person name="Bussmann I.K."/>
            <person name="Klings K.-W."/>
            <person name="Warnstedt J."/>
            <person name="Hoppert M."/>
            <person name="Saborowski A."/>
            <person name="Horn F."/>
            <person name="Liebner S."/>
        </authorList>
    </citation>
    <scope>NUCLEOTIDE SEQUENCE [LARGE SCALE GENOMIC DNA]</scope>
    <source>
        <strain evidence="1 2">EbB</strain>
    </source>
</reference>
<evidence type="ECO:0000313" key="2">
    <source>
        <dbReference type="Proteomes" id="UP000641152"/>
    </source>
</evidence>
<keyword evidence="2" id="KW-1185">Reference proteome</keyword>
<dbReference type="Gene3D" id="1.20.120.450">
    <property type="entry name" value="dinb family like domain"/>
    <property type="match status" value="1"/>
</dbReference>
<dbReference type="InterPro" id="IPR018531">
    <property type="entry name" value="DUF1993"/>
</dbReference>
<dbReference type="RefSeq" id="WP_192395112.1">
    <property type="nucleotide sequence ID" value="NZ_CAJHIU010000003.1"/>
</dbReference>
<proteinExistence type="predicted"/>
<sequence length="169" mass="18656">MSSLMYAAAIPPMIKSLTNLRAILEKAIAYAEAKKIDPAVLVTARLYPDMYPLSRQVQIATDVAKGAASRLAGLEPPKYEDNESTIPELLARLDKTIALLESFTPDQINGAEEKTILLPMHDRTSTFTGLEYLTDFVLPNVYFHVTTTYGILRHNGLEIGKKDFLGEVG</sequence>
<dbReference type="Pfam" id="PF09351">
    <property type="entry name" value="DUF1993"/>
    <property type="match status" value="1"/>
</dbReference>
<comment type="caution">
    <text evidence="1">The sequence shown here is derived from an EMBL/GenBank/DDBJ whole genome shotgun (WGS) entry which is preliminary data.</text>
</comment>
<protein>
    <submittedName>
        <fullName evidence="1">DUF1993 domain-containing protein</fullName>
    </submittedName>
</protein>
<evidence type="ECO:0000313" key="1">
    <source>
        <dbReference type="EMBL" id="MBD9362329.1"/>
    </source>
</evidence>
<name>A0ABR9DGV2_9GAMM</name>
<dbReference type="Proteomes" id="UP000641152">
    <property type="component" value="Unassembled WGS sequence"/>
</dbReference>
<dbReference type="SUPFAM" id="SSF109854">
    <property type="entry name" value="DinB/YfiT-like putative metalloenzymes"/>
    <property type="match status" value="1"/>
</dbReference>
<dbReference type="EMBL" id="JACXST010000003">
    <property type="protein sequence ID" value="MBD9362329.1"/>
    <property type="molecule type" value="Genomic_DNA"/>
</dbReference>
<dbReference type="PANTHER" id="PTHR36922:SF1">
    <property type="entry name" value="DUF1993 DOMAIN-CONTAINING PROTEIN"/>
    <property type="match status" value="1"/>
</dbReference>
<organism evidence="1 2">
    <name type="scientific">Methylomonas fluvii</name>
    <dbReference type="NCBI Taxonomy" id="1854564"/>
    <lineage>
        <taxon>Bacteria</taxon>
        <taxon>Pseudomonadati</taxon>
        <taxon>Pseudomonadota</taxon>
        <taxon>Gammaproteobacteria</taxon>
        <taxon>Methylococcales</taxon>
        <taxon>Methylococcaceae</taxon>
        <taxon>Methylomonas</taxon>
    </lineage>
</organism>
<dbReference type="InterPro" id="IPR034660">
    <property type="entry name" value="DinB/YfiT-like"/>
</dbReference>